<gene>
    <name evidence="1" type="ORF">LEP1GSC047_0171</name>
</gene>
<dbReference type="EMBL" id="AHMM02000002">
    <property type="protein sequence ID" value="EQA38935.1"/>
    <property type="molecule type" value="Genomic_DNA"/>
</dbReference>
<name>V6HQ52_9LEPT</name>
<dbReference type="Proteomes" id="UP000018719">
    <property type="component" value="Unassembled WGS sequence"/>
</dbReference>
<reference evidence="1 2" key="1">
    <citation type="submission" date="2013-05" db="EMBL/GenBank/DDBJ databases">
        <authorList>
            <person name="Harkins D.M."/>
            <person name="Durkin A.S."/>
            <person name="Brinkac L.M."/>
            <person name="Haft D.H."/>
            <person name="Selengut J.D."/>
            <person name="Sanka R."/>
            <person name="DePew J."/>
            <person name="Purushe J."/>
            <person name="Hartskeerl R.A."/>
            <person name="Ahmed A."/>
            <person name="van der Linden H."/>
            <person name="Goris M.G.A."/>
            <person name="Vinetz J.M."/>
            <person name="Sutton G.G."/>
            <person name="Nierman W.C."/>
            <person name="Fouts D.E."/>
        </authorList>
    </citation>
    <scope>NUCLEOTIDE SEQUENCE [LARGE SCALE GENOMIC DNA]</scope>
    <source>
        <strain evidence="1 2">10</strain>
    </source>
</reference>
<accession>V6HQ52</accession>
<comment type="caution">
    <text evidence="1">The sequence shown here is derived from an EMBL/GenBank/DDBJ whole genome shotgun (WGS) entry which is preliminary data.</text>
</comment>
<dbReference type="STRING" id="1049790.LEP1GSC047_0171"/>
<evidence type="ECO:0000313" key="2">
    <source>
        <dbReference type="Proteomes" id="UP000018719"/>
    </source>
</evidence>
<dbReference type="AlphaFoldDB" id="V6HQ52"/>
<proteinExistence type="predicted"/>
<evidence type="ECO:0000313" key="1">
    <source>
        <dbReference type="EMBL" id="EQA38935.1"/>
    </source>
</evidence>
<sequence>MLELINDSISKDYYRVTKHALIQAGNDGQTVSFFFDI</sequence>
<organism evidence="1 2">
    <name type="scientific">Leptospira inadai serovar Lyme str. 10</name>
    <dbReference type="NCBI Taxonomy" id="1049790"/>
    <lineage>
        <taxon>Bacteria</taxon>
        <taxon>Pseudomonadati</taxon>
        <taxon>Spirochaetota</taxon>
        <taxon>Spirochaetia</taxon>
        <taxon>Leptospirales</taxon>
        <taxon>Leptospiraceae</taxon>
        <taxon>Leptospira</taxon>
    </lineage>
</organism>
<protein>
    <submittedName>
        <fullName evidence="1">Uncharacterized protein</fullName>
    </submittedName>
</protein>